<dbReference type="GO" id="GO:0032543">
    <property type="term" value="P:mitochondrial translation"/>
    <property type="evidence" value="ECO:0007669"/>
    <property type="project" value="TreeGrafter"/>
</dbReference>
<feature type="compositionally biased region" description="Acidic residues" evidence="8">
    <location>
        <begin position="227"/>
        <end position="239"/>
    </location>
</feature>
<sequence length="263" mass="30034">MAIPTSRILRPSLSSAICDTALSLSAPSVPLTRRAPCARFSTSPSLLKGPGRGDNNKDRGVSGFRHTGPRARQTLSVRKKNFQNQKLPTPVEPTSQITGDQDHGLYDFFRDKKLLLTPVEEGRHGRAWTVNELRNRDWETLQQLWWVCVKERNRLATAQYEHQRQKAGYGQTEMQNRDETVQETMKAILDILAERNKAYREAYKLAQHDPTIDLRRTEKQFQQPSYDAEDMYQEEENLDDAAGVMPKEASHEQPPKADTRATS</sequence>
<accession>A0A6A5VGQ8</accession>
<name>A0A6A5VGQ8_9PLEO</name>
<dbReference type="InterPro" id="IPR038340">
    <property type="entry name" value="MRP-L47_sf"/>
</dbReference>
<evidence type="ECO:0000256" key="7">
    <source>
        <dbReference type="ARBA" id="ARBA00035399"/>
    </source>
</evidence>
<dbReference type="GO" id="GO:0005762">
    <property type="term" value="C:mitochondrial large ribosomal subunit"/>
    <property type="evidence" value="ECO:0007669"/>
    <property type="project" value="TreeGrafter"/>
</dbReference>
<dbReference type="AlphaFoldDB" id="A0A6A5VGQ8"/>
<evidence type="ECO:0000256" key="1">
    <source>
        <dbReference type="ARBA" id="ARBA00004173"/>
    </source>
</evidence>
<dbReference type="GO" id="GO:0003735">
    <property type="term" value="F:structural constituent of ribosome"/>
    <property type="evidence" value="ECO:0007669"/>
    <property type="project" value="InterPro"/>
</dbReference>
<dbReference type="Pfam" id="PF06984">
    <property type="entry name" value="MRP-L47"/>
    <property type="match status" value="1"/>
</dbReference>
<dbReference type="Proteomes" id="UP000800036">
    <property type="component" value="Unassembled WGS sequence"/>
</dbReference>
<proteinExistence type="inferred from homology"/>
<feature type="region of interest" description="Disordered" evidence="8">
    <location>
        <begin position="214"/>
        <end position="263"/>
    </location>
</feature>
<evidence type="ECO:0000256" key="4">
    <source>
        <dbReference type="ARBA" id="ARBA00023128"/>
    </source>
</evidence>
<organism evidence="9 10">
    <name type="scientific">Bimuria novae-zelandiae CBS 107.79</name>
    <dbReference type="NCBI Taxonomy" id="1447943"/>
    <lineage>
        <taxon>Eukaryota</taxon>
        <taxon>Fungi</taxon>
        <taxon>Dikarya</taxon>
        <taxon>Ascomycota</taxon>
        <taxon>Pezizomycotina</taxon>
        <taxon>Dothideomycetes</taxon>
        <taxon>Pleosporomycetidae</taxon>
        <taxon>Pleosporales</taxon>
        <taxon>Massarineae</taxon>
        <taxon>Didymosphaeriaceae</taxon>
        <taxon>Bimuria</taxon>
    </lineage>
</organism>
<keyword evidence="5" id="KW-0687">Ribonucleoprotein</keyword>
<dbReference type="EMBL" id="ML976667">
    <property type="protein sequence ID" value="KAF1976351.1"/>
    <property type="molecule type" value="Genomic_DNA"/>
</dbReference>
<feature type="region of interest" description="Disordered" evidence="8">
    <location>
        <begin position="42"/>
        <end position="67"/>
    </location>
</feature>
<evidence type="ECO:0000313" key="10">
    <source>
        <dbReference type="Proteomes" id="UP000800036"/>
    </source>
</evidence>
<evidence type="ECO:0000313" key="9">
    <source>
        <dbReference type="EMBL" id="KAF1976351.1"/>
    </source>
</evidence>
<evidence type="ECO:0000256" key="2">
    <source>
        <dbReference type="ARBA" id="ARBA00009254"/>
    </source>
</evidence>
<gene>
    <name evidence="9" type="ORF">BU23DRAFT_551813</name>
</gene>
<dbReference type="PANTHER" id="PTHR21183">
    <property type="entry name" value="RIBOSOMAL PROTEIN L47, MITOCHONDRIAL-RELATED"/>
    <property type="match status" value="1"/>
</dbReference>
<dbReference type="InterPro" id="IPR010729">
    <property type="entry name" value="Ribosomal_uL29_mit"/>
</dbReference>
<evidence type="ECO:0000256" key="5">
    <source>
        <dbReference type="ARBA" id="ARBA00023274"/>
    </source>
</evidence>
<evidence type="ECO:0000256" key="3">
    <source>
        <dbReference type="ARBA" id="ARBA00022980"/>
    </source>
</evidence>
<dbReference type="Gene3D" id="6.10.330.20">
    <property type="match status" value="1"/>
</dbReference>
<comment type="subcellular location">
    <subcellularLocation>
        <location evidence="1">Mitochondrion</location>
    </subcellularLocation>
</comment>
<evidence type="ECO:0000256" key="8">
    <source>
        <dbReference type="SAM" id="MobiDB-lite"/>
    </source>
</evidence>
<keyword evidence="4" id="KW-0496">Mitochondrion</keyword>
<protein>
    <recommendedName>
        <fullName evidence="6">Large ribosomal subunit protein uL29m</fullName>
    </recommendedName>
    <alternativeName>
        <fullName evidence="7">54S ribosomal protein L4, mitochondrial</fullName>
    </alternativeName>
</protein>
<evidence type="ECO:0000256" key="6">
    <source>
        <dbReference type="ARBA" id="ARBA00035289"/>
    </source>
</evidence>
<keyword evidence="10" id="KW-1185">Reference proteome</keyword>
<reference evidence="9" key="1">
    <citation type="journal article" date="2020" name="Stud. Mycol.">
        <title>101 Dothideomycetes genomes: a test case for predicting lifestyles and emergence of pathogens.</title>
        <authorList>
            <person name="Haridas S."/>
            <person name="Albert R."/>
            <person name="Binder M."/>
            <person name="Bloem J."/>
            <person name="Labutti K."/>
            <person name="Salamov A."/>
            <person name="Andreopoulos B."/>
            <person name="Baker S."/>
            <person name="Barry K."/>
            <person name="Bills G."/>
            <person name="Bluhm B."/>
            <person name="Cannon C."/>
            <person name="Castanera R."/>
            <person name="Culley D."/>
            <person name="Daum C."/>
            <person name="Ezra D."/>
            <person name="Gonzalez J."/>
            <person name="Henrissat B."/>
            <person name="Kuo A."/>
            <person name="Liang C."/>
            <person name="Lipzen A."/>
            <person name="Lutzoni F."/>
            <person name="Magnuson J."/>
            <person name="Mondo S."/>
            <person name="Nolan M."/>
            <person name="Ohm R."/>
            <person name="Pangilinan J."/>
            <person name="Park H.-J."/>
            <person name="Ramirez L."/>
            <person name="Alfaro M."/>
            <person name="Sun H."/>
            <person name="Tritt A."/>
            <person name="Yoshinaga Y."/>
            <person name="Zwiers L.-H."/>
            <person name="Turgeon B."/>
            <person name="Goodwin S."/>
            <person name="Spatafora J."/>
            <person name="Crous P."/>
            <person name="Grigoriev I."/>
        </authorList>
    </citation>
    <scope>NUCLEOTIDE SEQUENCE</scope>
    <source>
        <strain evidence="9">CBS 107.79</strain>
    </source>
</reference>
<dbReference type="PANTHER" id="PTHR21183:SF18">
    <property type="entry name" value="LARGE RIBOSOMAL SUBUNIT PROTEIN UL29M"/>
    <property type="match status" value="1"/>
</dbReference>
<keyword evidence="3" id="KW-0689">Ribosomal protein</keyword>
<comment type="similarity">
    <text evidence="2">Belongs to the universal ribosomal protein uL29 family.</text>
</comment>
<dbReference type="OrthoDB" id="270763at2759"/>
<feature type="compositionally biased region" description="Basic and acidic residues" evidence="8">
    <location>
        <begin position="248"/>
        <end position="263"/>
    </location>
</feature>